<organism evidence="1 2">
    <name type="scientific">Linnemannia hyalina</name>
    <dbReference type="NCBI Taxonomy" id="64524"/>
    <lineage>
        <taxon>Eukaryota</taxon>
        <taxon>Fungi</taxon>
        <taxon>Fungi incertae sedis</taxon>
        <taxon>Mucoromycota</taxon>
        <taxon>Mortierellomycotina</taxon>
        <taxon>Mortierellomycetes</taxon>
        <taxon>Mortierellales</taxon>
        <taxon>Mortierellaceae</taxon>
        <taxon>Linnemannia</taxon>
    </lineage>
</organism>
<name>A0A9P8BMN9_9FUNG</name>
<gene>
    <name evidence="1" type="ORF">KI688_007883</name>
</gene>
<accession>A0A9P8BMN9</accession>
<evidence type="ECO:0000313" key="2">
    <source>
        <dbReference type="Proteomes" id="UP000707451"/>
    </source>
</evidence>
<keyword evidence="2" id="KW-1185">Reference proteome</keyword>
<protein>
    <submittedName>
        <fullName evidence="1">Uncharacterized protein</fullName>
    </submittedName>
</protein>
<evidence type="ECO:0000313" key="1">
    <source>
        <dbReference type="EMBL" id="KAG9060926.1"/>
    </source>
</evidence>
<sequence>MTPLDPSLVFQFPAVRSLILRGPCVLLGVLEFLPNLDMLSFLPSPSFGYGRPTPYTPLPIKSRISSRSFSSASNSSSVSRSSLFLELSQILQDKCPHITRLVLTEPSIMADLATVGQLPTLLHTMPARLVHVEWSLRGRSGEIEREVIQALVLRLELEELSGAGAMDADEEIVMEMFVKSMFIGSQASVPVDVDVEDEVEMSEVSSGVGELPRDESCVSSTVSLVFIVVLDYRVCILRPSISFYYVYRIYVFEWIGAGCGAESETGREAAEGSGTGVRYDRSPFVFGVRLCRFDGFDGFFVRECQGRRLLFLPSNPHHQYPFLFLLIHHHHHLLLRINTIRLHTHTLLKPEPGPEE</sequence>
<dbReference type="Proteomes" id="UP000707451">
    <property type="component" value="Unassembled WGS sequence"/>
</dbReference>
<comment type="caution">
    <text evidence="1">The sequence shown here is derived from an EMBL/GenBank/DDBJ whole genome shotgun (WGS) entry which is preliminary data.</text>
</comment>
<proteinExistence type="predicted"/>
<dbReference type="EMBL" id="JAHRHY010000028">
    <property type="protein sequence ID" value="KAG9060926.1"/>
    <property type="molecule type" value="Genomic_DNA"/>
</dbReference>
<reference evidence="1" key="1">
    <citation type="submission" date="2021-06" db="EMBL/GenBank/DDBJ databases">
        <title>Genome Sequence of Mortierella hyaline Strain SCG-10, a Cold-Adapted, Nitrate-Reducing Fungus Isolated from Soil in Minnesota, USA.</title>
        <authorList>
            <person name="Aldossari N."/>
        </authorList>
    </citation>
    <scope>NUCLEOTIDE SEQUENCE</scope>
    <source>
        <strain evidence="1">SCG-10</strain>
    </source>
</reference>
<dbReference type="OrthoDB" id="2449202at2759"/>
<dbReference type="AlphaFoldDB" id="A0A9P8BMN9"/>